<reference evidence="1" key="2">
    <citation type="submission" date="2013-10" db="EMBL/GenBank/DDBJ databases">
        <authorList>
            <person name="Aslett M."/>
        </authorList>
    </citation>
    <scope>NUCLEOTIDE SEQUENCE [LARGE SCALE GENOMIC DNA]</scope>
    <source>
        <strain evidence="1">Weybridge</strain>
    </source>
</reference>
<dbReference type="AlphaFoldDB" id="U6MH46"/>
<dbReference type="RefSeq" id="XP_013338439.1">
    <property type="nucleotide sequence ID" value="XM_013482985.1"/>
</dbReference>
<reference evidence="1" key="1">
    <citation type="submission" date="2013-10" db="EMBL/GenBank/DDBJ databases">
        <title>Genomic analysis of the causative agents of coccidiosis in chickens.</title>
        <authorList>
            <person name="Reid A.J."/>
            <person name="Blake D."/>
            <person name="Billington K."/>
            <person name="Browne H."/>
            <person name="Dunn M."/>
            <person name="Hung S."/>
            <person name="Kawahara F."/>
            <person name="Miranda-Saavedra D."/>
            <person name="Mourier T."/>
            <person name="Nagra H."/>
            <person name="Otto T.D."/>
            <person name="Rawlings N."/>
            <person name="Sanchez A."/>
            <person name="Sanders M."/>
            <person name="Subramaniam C."/>
            <person name="Tay Y."/>
            <person name="Dear P."/>
            <person name="Doerig C."/>
            <person name="Gruber A."/>
            <person name="Parkinson J."/>
            <person name="Shirley M."/>
            <person name="Wan K.L."/>
            <person name="Berriman M."/>
            <person name="Tomley F."/>
            <person name="Pain A."/>
        </authorList>
    </citation>
    <scope>NUCLEOTIDE SEQUENCE [LARGE SCALE GENOMIC DNA]</scope>
    <source>
        <strain evidence="1">Weybridge</strain>
    </source>
</reference>
<dbReference type="VEuPathDB" id="ToxoDB:EMWEY_00045170"/>
<name>U6MH46_EIMMA</name>
<protein>
    <submittedName>
        <fullName evidence="1">Uncharacterized protein</fullName>
    </submittedName>
</protein>
<dbReference type="EMBL" id="HG722230">
    <property type="protein sequence ID" value="CDJ61789.1"/>
    <property type="molecule type" value="Genomic_DNA"/>
</dbReference>
<accession>U6MH46</accession>
<evidence type="ECO:0000313" key="2">
    <source>
        <dbReference type="Proteomes" id="UP000030763"/>
    </source>
</evidence>
<sequence>MFSWDFTKAFQADTSIFSPSALSSGRDALTPYLPFRSSNVMARQYAHDNVPTALVHHAFASLGSSNKEAVGAHPSSSRGYGVCCFAERKGTGTDMHLNLCKLQDD</sequence>
<dbReference type="GeneID" id="25338503"/>
<evidence type="ECO:0000313" key="1">
    <source>
        <dbReference type="EMBL" id="CDJ61789.1"/>
    </source>
</evidence>
<dbReference type="Proteomes" id="UP000030763">
    <property type="component" value="Unassembled WGS sequence"/>
</dbReference>
<keyword evidence="2" id="KW-1185">Reference proteome</keyword>
<organism evidence="1 2">
    <name type="scientific">Eimeria maxima</name>
    <name type="common">Coccidian parasite</name>
    <dbReference type="NCBI Taxonomy" id="5804"/>
    <lineage>
        <taxon>Eukaryota</taxon>
        <taxon>Sar</taxon>
        <taxon>Alveolata</taxon>
        <taxon>Apicomplexa</taxon>
        <taxon>Conoidasida</taxon>
        <taxon>Coccidia</taxon>
        <taxon>Eucoccidiorida</taxon>
        <taxon>Eimeriorina</taxon>
        <taxon>Eimeriidae</taxon>
        <taxon>Eimeria</taxon>
    </lineage>
</organism>
<gene>
    <name evidence="1" type="ORF">EMWEY_00045170</name>
</gene>
<proteinExistence type="predicted"/>